<dbReference type="SUPFAM" id="SSF47413">
    <property type="entry name" value="lambda repressor-like DNA-binding domains"/>
    <property type="match status" value="1"/>
</dbReference>
<dbReference type="Gene3D" id="1.10.260.40">
    <property type="entry name" value="lambda repressor-like DNA-binding domains"/>
    <property type="match status" value="1"/>
</dbReference>
<dbReference type="PROSITE" id="PS50943">
    <property type="entry name" value="HTH_CROC1"/>
    <property type="match status" value="1"/>
</dbReference>
<evidence type="ECO:0000313" key="2">
    <source>
        <dbReference type="EMBL" id="UYH50875.1"/>
    </source>
</evidence>
<organism evidence="2 3">
    <name type="scientific">Candidatus Kirkpatrickella diaphorinae</name>
    <dbReference type="NCBI Taxonomy" id="2984322"/>
    <lineage>
        <taxon>Bacteria</taxon>
        <taxon>Pseudomonadati</taxon>
        <taxon>Pseudomonadota</taxon>
        <taxon>Alphaproteobacteria</taxon>
        <taxon>Acetobacterales</taxon>
        <taxon>Acetobacteraceae</taxon>
        <taxon>Candidatus Kirkpatrickella</taxon>
    </lineage>
</organism>
<evidence type="ECO:0000313" key="3">
    <source>
        <dbReference type="Proteomes" id="UP001163831"/>
    </source>
</evidence>
<dbReference type="RefSeq" id="WP_319806467.1">
    <property type="nucleotide sequence ID" value="NZ_CP107052.1"/>
</dbReference>
<dbReference type="EMBL" id="CP107052">
    <property type="protein sequence ID" value="UYH50875.1"/>
    <property type="molecule type" value="Genomic_DNA"/>
</dbReference>
<keyword evidence="3" id="KW-1185">Reference proteome</keyword>
<reference evidence="2" key="1">
    <citation type="submission" date="2022-10" db="EMBL/GenBank/DDBJ databases">
        <title>Candidatus Kirkpatrella diaphorinas gen. nov., sp. nov., an uncultured endosymbiont identified in a population of Diaphorina citri from Hawaii.</title>
        <authorList>
            <person name="Henry E.M."/>
            <person name="Carlson C.R."/>
            <person name="Kuo Y.-W."/>
        </authorList>
    </citation>
    <scope>NUCLEOTIDE SEQUENCE</scope>
    <source>
        <strain evidence="2">CADCRV1</strain>
    </source>
</reference>
<dbReference type="SMART" id="SM00530">
    <property type="entry name" value="HTH_XRE"/>
    <property type="match status" value="1"/>
</dbReference>
<feature type="domain" description="HTH cro/C1-type" evidence="1">
    <location>
        <begin position="8"/>
        <end position="65"/>
    </location>
</feature>
<dbReference type="CDD" id="cd00093">
    <property type="entry name" value="HTH_XRE"/>
    <property type="match status" value="1"/>
</dbReference>
<accession>A0ABY6GJ59</accession>
<name>A0ABY6GJ59_9PROT</name>
<proteinExistence type="predicted"/>
<gene>
    <name evidence="2" type="ORF">N5W20_07140</name>
</gene>
<dbReference type="InterPro" id="IPR001387">
    <property type="entry name" value="Cro/C1-type_HTH"/>
</dbReference>
<sequence>MHDVGEKLRSLRKARGYNQYDVVAELDLEGFSRSDLSKIERGHKLPSLIVISALADLYDVPLDHFRIPSSVASNKLPSEVIKDPSELALIRAWRAMDHSEKAAFATFAEIATREGIRKIV</sequence>
<protein>
    <submittedName>
        <fullName evidence="2">Helix-turn-helix domain-containing protein</fullName>
    </submittedName>
</protein>
<evidence type="ECO:0000259" key="1">
    <source>
        <dbReference type="PROSITE" id="PS50943"/>
    </source>
</evidence>
<dbReference type="Proteomes" id="UP001163831">
    <property type="component" value="Chromosome"/>
</dbReference>
<dbReference type="Pfam" id="PF13560">
    <property type="entry name" value="HTH_31"/>
    <property type="match status" value="1"/>
</dbReference>
<dbReference type="InterPro" id="IPR010982">
    <property type="entry name" value="Lambda_DNA-bd_dom_sf"/>
</dbReference>